<accession>A0A419W424</accession>
<organism evidence="5 6">
    <name type="scientific">Mangrovibacterium diazotrophicum</name>
    <dbReference type="NCBI Taxonomy" id="1261403"/>
    <lineage>
        <taxon>Bacteria</taxon>
        <taxon>Pseudomonadati</taxon>
        <taxon>Bacteroidota</taxon>
        <taxon>Bacteroidia</taxon>
        <taxon>Marinilabiliales</taxon>
        <taxon>Prolixibacteraceae</taxon>
        <taxon>Mangrovibacterium</taxon>
    </lineage>
</organism>
<evidence type="ECO:0000313" key="6">
    <source>
        <dbReference type="Proteomes" id="UP000283387"/>
    </source>
</evidence>
<dbReference type="SMART" id="SM00382">
    <property type="entry name" value="AAA"/>
    <property type="match status" value="1"/>
</dbReference>
<proteinExistence type="predicted"/>
<keyword evidence="6" id="KW-1185">Reference proteome</keyword>
<evidence type="ECO:0000256" key="3">
    <source>
        <dbReference type="ARBA" id="ARBA00022840"/>
    </source>
</evidence>
<comment type="caution">
    <text evidence="5">The sequence shown here is derived from an EMBL/GenBank/DDBJ whole genome shotgun (WGS) entry which is preliminary data.</text>
</comment>
<dbReference type="AlphaFoldDB" id="A0A419W424"/>
<keyword evidence="2" id="KW-0547">Nucleotide-binding</keyword>
<evidence type="ECO:0000256" key="1">
    <source>
        <dbReference type="ARBA" id="ARBA00022448"/>
    </source>
</evidence>
<reference evidence="5 6" key="1">
    <citation type="submission" date="2018-09" db="EMBL/GenBank/DDBJ databases">
        <title>Genomic Encyclopedia of Archaeal and Bacterial Type Strains, Phase II (KMG-II): from individual species to whole genera.</title>
        <authorList>
            <person name="Goeker M."/>
        </authorList>
    </citation>
    <scope>NUCLEOTIDE SEQUENCE [LARGE SCALE GENOMIC DNA]</scope>
    <source>
        <strain evidence="5 6">DSM 27148</strain>
    </source>
</reference>
<dbReference type="GO" id="GO:0005524">
    <property type="term" value="F:ATP binding"/>
    <property type="evidence" value="ECO:0007669"/>
    <property type="project" value="UniProtKB-KW"/>
</dbReference>
<dbReference type="InterPro" id="IPR003439">
    <property type="entry name" value="ABC_transporter-like_ATP-bd"/>
</dbReference>
<keyword evidence="3" id="KW-0067">ATP-binding</keyword>
<feature type="domain" description="ABC transporter" evidence="4">
    <location>
        <begin position="4"/>
        <end position="228"/>
    </location>
</feature>
<dbReference type="InterPro" id="IPR051782">
    <property type="entry name" value="ABC_Transporter_VariousFunc"/>
</dbReference>
<dbReference type="EMBL" id="RAPN01000001">
    <property type="protein sequence ID" value="RKD90204.1"/>
    <property type="molecule type" value="Genomic_DNA"/>
</dbReference>
<dbReference type="PROSITE" id="PS50893">
    <property type="entry name" value="ABC_TRANSPORTER_2"/>
    <property type="match status" value="1"/>
</dbReference>
<keyword evidence="1" id="KW-0813">Transport</keyword>
<dbReference type="RefSeq" id="WP_170154431.1">
    <property type="nucleotide sequence ID" value="NZ_RAPN01000001.1"/>
</dbReference>
<dbReference type="PANTHER" id="PTHR42939:SF1">
    <property type="entry name" value="ABC TRANSPORTER ATP-BINDING PROTEIN ALBC-RELATED"/>
    <property type="match status" value="1"/>
</dbReference>
<dbReference type="Gene3D" id="3.40.50.300">
    <property type="entry name" value="P-loop containing nucleotide triphosphate hydrolases"/>
    <property type="match status" value="1"/>
</dbReference>
<dbReference type="GO" id="GO:0016887">
    <property type="term" value="F:ATP hydrolysis activity"/>
    <property type="evidence" value="ECO:0007669"/>
    <property type="project" value="InterPro"/>
</dbReference>
<gene>
    <name evidence="5" type="ORF">BC643_0540</name>
</gene>
<dbReference type="SUPFAM" id="SSF52540">
    <property type="entry name" value="P-loop containing nucleoside triphosphate hydrolases"/>
    <property type="match status" value="1"/>
</dbReference>
<evidence type="ECO:0000256" key="2">
    <source>
        <dbReference type="ARBA" id="ARBA00022741"/>
    </source>
</evidence>
<sequence>MTTIKAQNINLHYGRRKILDGVELQLESGEITALIGPNGAGKSSTFRILSGLVRADHGQVFVDDRKLANFAGLRDYCSYLLESPDFYGYLSGRKNLQLLNGLTGAKAHVDELLERVGLSRDAHKKVQQYSRGMKQRLGIAQILADDRPFLILDEPFNGLDPEVKDQMLELLLDLKKAGKGIVLSTHLLADMETVADRFVLLNKGKVQLSGTMDVVNSNRQHVRMHFRELPPQLPSDFGQLGRVDNRLELNATIAETESLLLQLTAAGLVPFKIERSSILHDKYMEIANDATA</sequence>
<dbReference type="PANTHER" id="PTHR42939">
    <property type="entry name" value="ABC TRANSPORTER ATP-BINDING PROTEIN ALBC-RELATED"/>
    <property type="match status" value="1"/>
</dbReference>
<evidence type="ECO:0000313" key="5">
    <source>
        <dbReference type="EMBL" id="RKD90204.1"/>
    </source>
</evidence>
<protein>
    <submittedName>
        <fullName evidence="5">ABC-type multidrug transport system ATPase subunit</fullName>
    </submittedName>
</protein>
<evidence type="ECO:0000259" key="4">
    <source>
        <dbReference type="PROSITE" id="PS50893"/>
    </source>
</evidence>
<dbReference type="Proteomes" id="UP000283387">
    <property type="component" value="Unassembled WGS sequence"/>
</dbReference>
<name>A0A419W424_9BACT</name>
<dbReference type="Pfam" id="PF00005">
    <property type="entry name" value="ABC_tran"/>
    <property type="match status" value="1"/>
</dbReference>
<dbReference type="InterPro" id="IPR003593">
    <property type="entry name" value="AAA+_ATPase"/>
</dbReference>
<dbReference type="InterPro" id="IPR027417">
    <property type="entry name" value="P-loop_NTPase"/>
</dbReference>